<keyword evidence="5" id="KW-0548">Nucleotidyltransferase</keyword>
<dbReference type="Gene3D" id="2.30.38.10">
    <property type="entry name" value="Luciferase, Domain 3"/>
    <property type="match status" value="1"/>
</dbReference>
<dbReference type="InterPro" id="IPR020845">
    <property type="entry name" value="AMP-binding_CS"/>
</dbReference>
<dbReference type="RefSeq" id="WP_135448588.1">
    <property type="nucleotide sequence ID" value="NZ_RHFF01000038.1"/>
</dbReference>
<evidence type="ECO:0000256" key="2">
    <source>
        <dbReference type="SAM" id="Phobius"/>
    </source>
</evidence>
<dbReference type="Proteomes" id="UP000297736">
    <property type="component" value="Unassembled WGS sequence"/>
</dbReference>
<gene>
    <name evidence="5" type="primary">entE</name>
    <name evidence="5" type="ORF">EB834_19930</name>
</gene>
<dbReference type="InterPro" id="IPR025110">
    <property type="entry name" value="AMP-bd_C"/>
</dbReference>
<feature type="transmembrane region" description="Helical" evidence="2">
    <location>
        <begin position="104"/>
        <end position="127"/>
    </location>
</feature>
<sequence>MTTQPRSAASGEVTDPEPLVLDGVVPYPRDLAALYREKGHWIGRTHAEMLFDTVSRHPDGTAVIFGEERLSYAELGDQVLRLAAGLRARGIRRGDRVVVHLPNIPIYLGLVFALFELGAIPVFALAAHRRSEIEYFLEFAEAKAYITVDRQGGHDLGALAAELRQSIPRLEQAIVVSGDGGSSADTDELLSHAPLDHRRRSLPGDIAFLQLSGGTTGRPKMIPRTHDDYLYSVRESNRICGVDQDTVHLVSLPISHNFTMSSPGILGVLEAGGQMVLGPNGSPDAAFPLIEEHRVTQAALVPPLAVAWLNSGLKDRYDLSSLRTLLVGGAKFSAEVAKRVRPELGCTLQQVFGMAEGLVNYTRLDDEEDIVVSTQGRPISPDDEVRVVDDEDRDVPHGEAGHLLTRGPYTIRGYYRAPEHNERSFTADGFYRTGDIVRLSPDGYITVVGRSKDQINRGGEKIAPEEVENLLLAHDAVHDASVVGIPDDLLGERSKAYVILRQGADPEGVGAVTLKRFLRARGLAAYKIPDVVDFVAEFPQTGVGKIAKRAQRASTAG</sequence>
<evidence type="ECO:0000259" key="3">
    <source>
        <dbReference type="Pfam" id="PF00501"/>
    </source>
</evidence>
<dbReference type="CDD" id="cd05920">
    <property type="entry name" value="23DHB-AMP_lg"/>
    <property type="match status" value="1"/>
</dbReference>
<keyword evidence="2" id="KW-0812">Transmembrane</keyword>
<dbReference type="EMBL" id="RHFF01000038">
    <property type="protein sequence ID" value="TGD36385.1"/>
    <property type="molecule type" value="Genomic_DNA"/>
</dbReference>
<keyword evidence="2" id="KW-1133">Transmembrane helix</keyword>
<evidence type="ECO:0000259" key="4">
    <source>
        <dbReference type="Pfam" id="PF13193"/>
    </source>
</evidence>
<evidence type="ECO:0000313" key="6">
    <source>
        <dbReference type="Proteomes" id="UP000297736"/>
    </source>
</evidence>
<dbReference type="GO" id="GO:0016878">
    <property type="term" value="F:acid-thiol ligase activity"/>
    <property type="evidence" value="ECO:0007669"/>
    <property type="project" value="UniProtKB-ARBA"/>
</dbReference>
<dbReference type="InterPro" id="IPR050237">
    <property type="entry name" value="ATP-dep_AMP-bd_enzyme"/>
</dbReference>
<proteinExistence type="predicted"/>
<dbReference type="PROSITE" id="PS00455">
    <property type="entry name" value="AMP_BINDING"/>
    <property type="match status" value="1"/>
</dbReference>
<feature type="domain" description="AMP-binding enzyme C-terminal" evidence="4">
    <location>
        <begin position="466"/>
        <end position="545"/>
    </location>
</feature>
<dbReference type="AlphaFoldDB" id="A0A4Z0KGQ3"/>
<keyword evidence="1 5" id="KW-0436">Ligase</keyword>
<dbReference type="SUPFAM" id="SSF56801">
    <property type="entry name" value="Acetyl-CoA synthetase-like"/>
    <property type="match status" value="1"/>
</dbReference>
<protein>
    <submittedName>
        <fullName evidence="5">2,3-dihydroxybenzoate-AMP ligase</fullName>
        <ecNumber evidence="5">2.7.7.58</ecNumber>
    </submittedName>
</protein>
<dbReference type="PANTHER" id="PTHR43767">
    <property type="entry name" value="LONG-CHAIN-FATTY-ACID--COA LIGASE"/>
    <property type="match status" value="1"/>
</dbReference>
<comment type="caution">
    <text evidence="5">The sequence shown here is derived from an EMBL/GenBank/DDBJ whole genome shotgun (WGS) entry which is preliminary data.</text>
</comment>
<evidence type="ECO:0000256" key="1">
    <source>
        <dbReference type="ARBA" id="ARBA00022598"/>
    </source>
</evidence>
<dbReference type="Pfam" id="PF00501">
    <property type="entry name" value="AMP-binding"/>
    <property type="match status" value="1"/>
</dbReference>
<accession>A0A4Z0KGQ3</accession>
<dbReference type="PANTHER" id="PTHR43767:SF1">
    <property type="entry name" value="NONRIBOSOMAL PEPTIDE SYNTHASE PES1 (EUROFUNG)-RELATED"/>
    <property type="match status" value="1"/>
</dbReference>
<name>A0A4Z0KGQ3_BREAU</name>
<dbReference type="Pfam" id="PF13193">
    <property type="entry name" value="AMP-binding_C"/>
    <property type="match status" value="1"/>
</dbReference>
<dbReference type="InterPro" id="IPR045851">
    <property type="entry name" value="AMP-bd_C_sf"/>
</dbReference>
<dbReference type="FunFam" id="2.30.38.10:FF:000003">
    <property type="entry name" value="Vibriobactin-specific 2,3-dihydroxybenzoate-AMP ligase"/>
    <property type="match status" value="1"/>
</dbReference>
<dbReference type="Gene3D" id="3.30.300.30">
    <property type="match status" value="1"/>
</dbReference>
<dbReference type="InterPro" id="IPR000873">
    <property type="entry name" value="AMP-dep_synth/lig_dom"/>
</dbReference>
<feature type="domain" description="AMP-dependent synthetase/ligase" evidence="3">
    <location>
        <begin position="52"/>
        <end position="415"/>
    </location>
</feature>
<dbReference type="Gene3D" id="3.40.50.980">
    <property type="match status" value="2"/>
</dbReference>
<dbReference type="EC" id="2.7.7.58" evidence="5"/>
<dbReference type="GO" id="GO:0016779">
    <property type="term" value="F:nucleotidyltransferase activity"/>
    <property type="evidence" value="ECO:0007669"/>
    <property type="project" value="UniProtKB-KW"/>
</dbReference>
<reference evidence="5 6" key="1">
    <citation type="submission" date="2018-10" db="EMBL/GenBank/DDBJ databases">
        <title>Brevibacterium genomes from Austrain hard cheese rinds.</title>
        <authorList>
            <person name="Anast J.M."/>
            <person name="Dzieciol M."/>
            <person name="Schultz D.L."/>
            <person name="Mann E."/>
            <person name="Wagner M."/>
            <person name="Schmitz-Esser S."/>
        </authorList>
    </citation>
    <scope>NUCLEOTIDE SEQUENCE [LARGE SCALE GENOMIC DNA]</scope>
    <source>
        <strain evidence="5 6">L261</strain>
    </source>
</reference>
<organism evidence="5 6">
    <name type="scientific">Brevibacterium aurantiacum</name>
    <dbReference type="NCBI Taxonomy" id="273384"/>
    <lineage>
        <taxon>Bacteria</taxon>
        <taxon>Bacillati</taxon>
        <taxon>Actinomycetota</taxon>
        <taxon>Actinomycetes</taxon>
        <taxon>Micrococcales</taxon>
        <taxon>Brevibacteriaceae</taxon>
        <taxon>Brevibacterium</taxon>
    </lineage>
</organism>
<keyword evidence="2" id="KW-0472">Membrane</keyword>
<keyword evidence="5" id="KW-0808">Transferase</keyword>
<evidence type="ECO:0000313" key="5">
    <source>
        <dbReference type="EMBL" id="TGD36385.1"/>
    </source>
</evidence>